<gene>
    <name evidence="1" type="ORF">QLQ22_13505</name>
</gene>
<organism evidence="1 2">
    <name type="scientific">Metabacillus hrfriensis</name>
    <dbReference type="NCBI Taxonomy" id="3048891"/>
    <lineage>
        <taxon>Bacteria</taxon>
        <taxon>Bacillati</taxon>
        <taxon>Bacillota</taxon>
        <taxon>Bacilli</taxon>
        <taxon>Bacillales</taxon>
        <taxon>Bacillaceae</taxon>
        <taxon>Metabacillus</taxon>
    </lineage>
</organism>
<evidence type="ECO:0000313" key="1">
    <source>
        <dbReference type="EMBL" id="WHZ55740.1"/>
    </source>
</evidence>
<dbReference type="Proteomes" id="UP001226091">
    <property type="component" value="Chromosome"/>
</dbReference>
<dbReference type="EMBL" id="CP126116">
    <property type="protein sequence ID" value="WHZ55740.1"/>
    <property type="molecule type" value="Genomic_DNA"/>
</dbReference>
<reference evidence="2" key="1">
    <citation type="journal article" date="2025" name="Aquaculture">
        <title>Assessment of the bioflocculant production and safety properties of Metabacillus hrfriensis sp. nov. based on phenotypic and whole-genome sequencing analysis.</title>
        <authorList>
            <person name="Zhang R."/>
            <person name="Zhao Z."/>
            <person name="Luo L."/>
            <person name="Wang S."/>
            <person name="Guo K."/>
            <person name="Xu W."/>
        </authorList>
    </citation>
    <scope>NUCLEOTIDE SEQUENCE [LARGE SCALE GENOMIC DNA]</scope>
    <source>
        <strain evidence="2">CT-WN-B3</strain>
    </source>
</reference>
<proteinExistence type="predicted"/>
<accession>A0ACD4R5L0</accession>
<keyword evidence="2" id="KW-1185">Reference proteome</keyword>
<evidence type="ECO:0000313" key="2">
    <source>
        <dbReference type="Proteomes" id="UP001226091"/>
    </source>
</evidence>
<sequence>MNFVIIGQGGHSKVIKDIVVFNKNINLVALLDDKYDQKFISDHIFYGPISAYKDLIENYSGIKFMIAIGNNKIRKKIIEELNLDDNFYTSVIHPTAIVSSSAKIGVGSVVMANAVINADSNIGDHVIINTGAIIEHDNHIGNFSHISPRGTLTGNVRIGEGVHIGAGATIIPDVHIGDWTVIGAGATVVKSIPSHQTAIGVPAKY</sequence>
<name>A0ACD4R5L0_9BACI</name>
<protein>
    <submittedName>
        <fullName evidence="1">Acetyltransferase</fullName>
    </submittedName>
</protein>